<dbReference type="Pfam" id="PF00005">
    <property type="entry name" value="ABC_tran"/>
    <property type="match status" value="1"/>
</dbReference>
<keyword evidence="5 7" id="KW-1133">Transmembrane helix</keyword>
<evidence type="ECO:0000256" key="3">
    <source>
        <dbReference type="ARBA" id="ARBA00022741"/>
    </source>
</evidence>
<accession>A0ABS3HXU6</accession>
<keyword evidence="3" id="KW-0547">Nucleotide-binding</keyword>
<dbReference type="InterPro" id="IPR039421">
    <property type="entry name" value="Type_1_exporter"/>
</dbReference>
<reference evidence="10 11" key="1">
    <citation type="submission" date="2021-03" db="EMBL/GenBank/DDBJ databases">
        <title>Enterococcal diversity collection.</title>
        <authorList>
            <person name="Gilmore M.S."/>
            <person name="Schwartzman J."/>
            <person name="Van Tyne D."/>
            <person name="Martin M."/>
            <person name="Earl A.M."/>
            <person name="Manson A.L."/>
            <person name="Straub T."/>
            <person name="Salamzade R."/>
            <person name="Saavedra J."/>
            <person name="Lebreton F."/>
            <person name="Prichula J."/>
            <person name="Schaufler K."/>
            <person name="Gaca A."/>
            <person name="Sgardioli B."/>
            <person name="Wagenaar J."/>
            <person name="Strong T."/>
        </authorList>
    </citation>
    <scope>NUCLEOTIDE SEQUENCE [LARGE SCALE GENOMIC DNA]</scope>
    <source>
        <strain evidence="10 11">MSG2901</strain>
    </source>
</reference>
<dbReference type="GO" id="GO:0005524">
    <property type="term" value="F:ATP binding"/>
    <property type="evidence" value="ECO:0007669"/>
    <property type="project" value="UniProtKB-KW"/>
</dbReference>
<keyword evidence="2 7" id="KW-0812">Transmembrane</keyword>
<feature type="transmembrane region" description="Helical" evidence="7">
    <location>
        <begin position="15"/>
        <end position="35"/>
    </location>
</feature>
<evidence type="ECO:0000256" key="5">
    <source>
        <dbReference type="ARBA" id="ARBA00022989"/>
    </source>
</evidence>
<keyword evidence="4 10" id="KW-0067">ATP-binding</keyword>
<dbReference type="Proteomes" id="UP000664832">
    <property type="component" value="Unassembled WGS sequence"/>
</dbReference>
<proteinExistence type="predicted"/>
<feature type="domain" description="ABC transmembrane type-1" evidence="9">
    <location>
        <begin position="19"/>
        <end position="301"/>
    </location>
</feature>
<dbReference type="PANTHER" id="PTHR43394:SF1">
    <property type="entry name" value="ATP-BINDING CASSETTE SUB-FAMILY B MEMBER 10, MITOCHONDRIAL"/>
    <property type="match status" value="1"/>
</dbReference>
<dbReference type="PANTHER" id="PTHR43394">
    <property type="entry name" value="ATP-DEPENDENT PERMEASE MDL1, MITOCHONDRIAL"/>
    <property type="match status" value="1"/>
</dbReference>
<evidence type="ECO:0000256" key="4">
    <source>
        <dbReference type="ARBA" id="ARBA00022840"/>
    </source>
</evidence>
<evidence type="ECO:0000259" key="9">
    <source>
        <dbReference type="PROSITE" id="PS50929"/>
    </source>
</evidence>
<dbReference type="SMART" id="SM00382">
    <property type="entry name" value="AAA"/>
    <property type="match status" value="1"/>
</dbReference>
<protein>
    <submittedName>
        <fullName evidence="10">ABC transporter ATP-binding protein</fullName>
    </submittedName>
</protein>
<sequence>MVIRTSILNFMKSNIFFLLLLVILSTCLSILGTIIPNISGSFLDKLIEQQSMKPIYNVVVLLFFIGFFQLLLSFVLSIVGALFTEKLAFVMRKKSFELLLKKELEYAKIFDEKGTNQIIYSDSEVISNFCLSIISSLLATGVSILVATFFMGRLSMIITILIYISLLFYFIFLRILKPYLQSKNLLFKNSYTNYFGIFSDLISNLRVIRLNDKKNESLIIFRKKFDNYLDSVLSYKKVSFSFQSGDLFISVLTQIIIFLIGGKSYTEGNLSIGDITILLAYYNILFGGMKNISGFYTSYVTAKVSLDRLTGIVDYKSFQNAPFLEFEGQLNRIELRNVRFSHLGDSKEFTFSYSFEKGKIYLLNGQNGVGKTTLLNLISSIFSTRYNGEILFNDYDIRSLDKDKLIESHISVVPQDEQYTGGLYLDLSYQDISEDIFNLFEKYKLSSELDMQEKLNLSGGENRKVSIMTALNKKFDLLILDEPTNQLDGCSKDTLVSYLENIKKDKIIIVSSHDEIFEQISDQIISLE</sequence>
<dbReference type="CDD" id="cd07346">
    <property type="entry name" value="ABC_6TM_exporters"/>
    <property type="match status" value="1"/>
</dbReference>
<dbReference type="SUPFAM" id="SSF90123">
    <property type="entry name" value="ABC transporter transmembrane region"/>
    <property type="match status" value="1"/>
</dbReference>
<dbReference type="InterPro" id="IPR003439">
    <property type="entry name" value="ABC_transporter-like_ATP-bd"/>
</dbReference>
<evidence type="ECO:0000256" key="7">
    <source>
        <dbReference type="SAM" id="Phobius"/>
    </source>
</evidence>
<keyword evidence="11" id="KW-1185">Reference proteome</keyword>
<feature type="domain" description="ABC transporter" evidence="8">
    <location>
        <begin position="333"/>
        <end position="528"/>
    </location>
</feature>
<dbReference type="InterPro" id="IPR011527">
    <property type="entry name" value="ABC1_TM_dom"/>
</dbReference>
<comment type="caution">
    <text evidence="10">The sequence shown here is derived from an EMBL/GenBank/DDBJ whole genome shotgun (WGS) entry which is preliminary data.</text>
</comment>
<evidence type="ECO:0000259" key="8">
    <source>
        <dbReference type="PROSITE" id="PS50893"/>
    </source>
</evidence>
<evidence type="ECO:0000256" key="1">
    <source>
        <dbReference type="ARBA" id="ARBA00004651"/>
    </source>
</evidence>
<feature type="transmembrane region" description="Helical" evidence="7">
    <location>
        <begin position="156"/>
        <end position="176"/>
    </location>
</feature>
<evidence type="ECO:0000313" key="11">
    <source>
        <dbReference type="Proteomes" id="UP000664832"/>
    </source>
</evidence>
<name>A0ABS3HXU6_9ENTE</name>
<dbReference type="Pfam" id="PF00664">
    <property type="entry name" value="ABC_membrane"/>
    <property type="match status" value="1"/>
</dbReference>
<evidence type="ECO:0000313" key="10">
    <source>
        <dbReference type="EMBL" id="MBO0481294.1"/>
    </source>
</evidence>
<organism evidence="10 11">
    <name type="scientific">Candidatus Enterococcus courvalinii</name>
    <dbReference type="NCBI Taxonomy" id="2815329"/>
    <lineage>
        <taxon>Bacteria</taxon>
        <taxon>Bacillati</taxon>
        <taxon>Bacillota</taxon>
        <taxon>Bacilli</taxon>
        <taxon>Lactobacillales</taxon>
        <taxon>Enterococcaceae</taxon>
        <taxon>Enterococcus</taxon>
    </lineage>
</organism>
<keyword evidence="6 7" id="KW-0472">Membrane</keyword>
<feature type="transmembrane region" description="Helical" evidence="7">
    <location>
        <begin position="268"/>
        <end position="286"/>
    </location>
</feature>
<dbReference type="InterPro" id="IPR036640">
    <property type="entry name" value="ABC1_TM_sf"/>
</dbReference>
<feature type="transmembrane region" description="Helical" evidence="7">
    <location>
        <begin position="55"/>
        <end position="84"/>
    </location>
</feature>
<feature type="transmembrane region" description="Helical" evidence="7">
    <location>
        <begin position="129"/>
        <end position="150"/>
    </location>
</feature>
<dbReference type="InterPro" id="IPR027417">
    <property type="entry name" value="P-loop_NTPase"/>
</dbReference>
<gene>
    <name evidence="10" type="ORF">JZO71_03015</name>
</gene>
<dbReference type="RefSeq" id="WP_206898124.1">
    <property type="nucleotide sequence ID" value="NZ_JAFLWI010000003.1"/>
</dbReference>
<dbReference type="InterPro" id="IPR003593">
    <property type="entry name" value="AAA+_ATPase"/>
</dbReference>
<dbReference type="SUPFAM" id="SSF52540">
    <property type="entry name" value="P-loop containing nucleoside triphosphate hydrolases"/>
    <property type="match status" value="1"/>
</dbReference>
<dbReference type="PROSITE" id="PS50893">
    <property type="entry name" value="ABC_TRANSPORTER_2"/>
    <property type="match status" value="1"/>
</dbReference>
<dbReference type="Gene3D" id="3.40.50.300">
    <property type="entry name" value="P-loop containing nucleotide triphosphate hydrolases"/>
    <property type="match status" value="1"/>
</dbReference>
<comment type="subcellular location">
    <subcellularLocation>
        <location evidence="1">Cell membrane</location>
        <topology evidence="1">Multi-pass membrane protein</topology>
    </subcellularLocation>
</comment>
<dbReference type="Gene3D" id="1.20.1560.10">
    <property type="entry name" value="ABC transporter type 1, transmembrane domain"/>
    <property type="match status" value="1"/>
</dbReference>
<feature type="transmembrane region" description="Helical" evidence="7">
    <location>
        <begin position="245"/>
        <end position="262"/>
    </location>
</feature>
<evidence type="ECO:0000256" key="6">
    <source>
        <dbReference type="ARBA" id="ARBA00023136"/>
    </source>
</evidence>
<dbReference type="PROSITE" id="PS50929">
    <property type="entry name" value="ABC_TM1F"/>
    <property type="match status" value="1"/>
</dbReference>
<dbReference type="EMBL" id="JAFLWI010000003">
    <property type="protein sequence ID" value="MBO0481294.1"/>
    <property type="molecule type" value="Genomic_DNA"/>
</dbReference>
<evidence type="ECO:0000256" key="2">
    <source>
        <dbReference type="ARBA" id="ARBA00022692"/>
    </source>
</evidence>